<dbReference type="Pfam" id="PF13684">
    <property type="entry name" value="FakA-like_C"/>
    <property type="match status" value="1"/>
</dbReference>
<dbReference type="PANTHER" id="PTHR33434:SF4">
    <property type="entry name" value="PHOSPHATASE PROTEIN"/>
    <property type="match status" value="1"/>
</dbReference>
<keyword evidence="4" id="KW-1185">Reference proteome</keyword>
<dbReference type="PANTHER" id="PTHR33434">
    <property type="entry name" value="DEGV DOMAIN-CONTAINING PROTEIN DR_1986-RELATED"/>
    <property type="match status" value="1"/>
</dbReference>
<dbReference type="Pfam" id="PF02734">
    <property type="entry name" value="Dak2"/>
    <property type="match status" value="1"/>
</dbReference>
<dbReference type="RefSeq" id="WP_335582164.1">
    <property type="nucleotide sequence ID" value="NZ_CP015079.1"/>
</dbReference>
<dbReference type="InterPro" id="IPR048394">
    <property type="entry name" value="FakA-like_M"/>
</dbReference>
<reference evidence="3 4" key="1">
    <citation type="submission" date="2016-03" db="EMBL/GenBank/DDBJ databases">
        <title>Complete genome sequence of a soil Actinobacterium, Nocardioides dokdonensis FR1436.</title>
        <authorList>
            <person name="Kwon S.-K."/>
            <person name="Kim K."/>
            <person name="Kim J.F."/>
        </authorList>
    </citation>
    <scope>NUCLEOTIDE SEQUENCE [LARGE SCALE GENOMIC DNA]</scope>
    <source>
        <strain evidence="3 4">FR1436</strain>
    </source>
</reference>
<evidence type="ECO:0000256" key="1">
    <source>
        <dbReference type="SAM" id="MobiDB-lite"/>
    </source>
</evidence>
<evidence type="ECO:0000313" key="4">
    <source>
        <dbReference type="Proteomes" id="UP000077868"/>
    </source>
</evidence>
<dbReference type="GO" id="GO:0006071">
    <property type="term" value="P:glycerol metabolic process"/>
    <property type="evidence" value="ECO:0007669"/>
    <property type="project" value="InterPro"/>
</dbReference>
<dbReference type="InterPro" id="IPR004007">
    <property type="entry name" value="DhaL_dom"/>
</dbReference>
<protein>
    <submittedName>
        <fullName evidence="3">DAK2 domain protein</fullName>
    </submittedName>
</protein>
<dbReference type="InterPro" id="IPR050270">
    <property type="entry name" value="DegV_domain_contain"/>
</dbReference>
<dbReference type="AlphaFoldDB" id="A0A1A9GKX7"/>
<dbReference type="Gene3D" id="1.25.40.340">
    <property type="match status" value="1"/>
</dbReference>
<dbReference type="GO" id="GO:0004371">
    <property type="term" value="F:glycerone kinase activity"/>
    <property type="evidence" value="ECO:0007669"/>
    <property type="project" value="InterPro"/>
</dbReference>
<name>A0A1A9GKX7_9ACTN</name>
<evidence type="ECO:0000313" key="3">
    <source>
        <dbReference type="EMBL" id="ANH38924.1"/>
    </source>
</evidence>
<feature type="region of interest" description="Disordered" evidence="1">
    <location>
        <begin position="217"/>
        <end position="242"/>
    </location>
</feature>
<dbReference type="EMBL" id="CP015079">
    <property type="protein sequence ID" value="ANH38924.1"/>
    <property type="molecule type" value="Genomic_DNA"/>
</dbReference>
<evidence type="ECO:0000259" key="2">
    <source>
        <dbReference type="PROSITE" id="PS51480"/>
    </source>
</evidence>
<dbReference type="InterPro" id="IPR033470">
    <property type="entry name" value="FakA-like_C"/>
</dbReference>
<dbReference type="KEGG" id="ndk:I601_2508"/>
<dbReference type="InterPro" id="IPR019986">
    <property type="entry name" value="YloV-like"/>
</dbReference>
<dbReference type="PATRIC" id="fig|1300347.3.peg.2501"/>
<sequence>MKAVGATGPGVKLDVVLLFVDIAVDALGAAREEIDALNVYPVPDGDTGTNMYLTVSSARDAVRESTGGDPDAHVGEALAAFSRGALLGARGNSGVILSEMMRAIARRLARATPGERNAEVLADGLRLATDAAYAAVGTPVEGTMLTVARAAADAAESAASDPAARTRDVFTGAAEAARTALAATPTQLQALADAGVVDAGGRGLSVVLDAADTALTGRRHDPLPPRLGRHALPVTGHGVPGADLTPGGPSYEVMYLLDTDAEHVPALRERLAAVGDSLVVVGDERLWNVHVHVDDVGAAIEAGIEAGRPHRIRVTHFHDQVNEQAEQAQPPRPRRGRCVVVVAAGPGLSTLFSGAGAVVVEGGPGRRPSTGELLEAITGCGAQEVVVLPNDGDSVRSAQVAASTATQDAGVRVAVIPTQAQVQGLAALAVHEPGRAFDADVLEMTATARHARHGAVTVAARRAITMAGPCEPGDALGVVAGDFAVVGSDLAVVATDVLDRLVAGGGELVTIVSGADDADGALAEHCVAWLADHHPYVDAVVYDGGQERYPLLLAVE</sequence>
<feature type="domain" description="DhaL" evidence="2">
    <location>
        <begin position="14"/>
        <end position="213"/>
    </location>
</feature>
<dbReference type="NCBIfam" id="TIGR03599">
    <property type="entry name" value="YloV"/>
    <property type="match status" value="1"/>
</dbReference>
<dbReference type="Proteomes" id="UP000077868">
    <property type="component" value="Chromosome"/>
</dbReference>
<dbReference type="SMART" id="SM01121">
    <property type="entry name" value="Dak1_2"/>
    <property type="match status" value="1"/>
</dbReference>
<dbReference type="Pfam" id="PF21645">
    <property type="entry name" value="FakA-like_M"/>
    <property type="match status" value="1"/>
</dbReference>
<proteinExistence type="predicted"/>
<organism evidence="3 4">
    <name type="scientific">Nocardioides dokdonensis FR1436</name>
    <dbReference type="NCBI Taxonomy" id="1300347"/>
    <lineage>
        <taxon>Bacteria</taxon>
        <taxon>Bacillati</taxon>
        <taxon>Actinomycetota</taxon>
        <taxon>Actinomycetes</taxon>
        <taxon>Propionibacteriales</taxon>
        <taxon>Nocardioidaceae</taxon>
        <taxon>Nocardioides</taxon>
    </lineage>
</organism>
<accession>A0A1A9GKX7</accession>
<dbReference type="InterPro" id="IPR036117">
    <property type="entry name" value="DhaL_dom_sf"/>
</dbReference>
<dbReference type="SMART" id="SM01120">
    <property type="entry name" value="Dak2"/>
    <property type="match status" value="1"/>
</dbReference>
<gene>
    <name evidence="3" type="ORF">I601_2508</name>
</gene>
<dbReference type="STRING" id="1300347.I601_2508"/>
<dbReference type="PROSITE" id="PS51480">
    <property type="entry name" value="DHAL"/>
    <property type="match status" value="1"/>
</dbReference>
<dbReference type="SUPFAM" id="SSF101473">
    <property type="entry name" value="DhaL-like"/>
    <property type="match status" value="1"/>
</dbReference>